<sequence>MGIERLGNLNVYFAAAGGPALASEQDALDLIGETYGQEIDVIVVPVGRFTPQFFQLSSKQAGHFFQKMQNYQARLVIIGDICAYSASSKALQDFVGETNRTGHHLFAATRSEMEARLCRKAS</sequence>
<organism evidence="2 3">
    <name type="scientific">Advenella kashmirensis</name>
    <dbReference type="NCBI Taxonomy" id="310575"/>
    <lineage>
        <taxon>Bacteria</taxon>
        <taxon>Pseudomonadati</taxon>
        <taxon>Pseudomonadota</taxon>
        <taxon>Betaproteobacteria</taxon>
        <taxon>Burkholderiales</taxon>
        <taxon>Alcaligenaceae</taxon>
    </lineage>
</organism>
<dbReference type="AlphaFoldDB" id="A0A356LDN5"/>
<dbReference type="Pfam" id="PF13788">
    <property type="entry name" value="DUF4180"/>
    <property type="match status" value="1"/>
</dbReference>
<accession>A0A356LDN5</accession>
<reference evidence="2 3" key="1">
    <citation type="journal article" date="2018" name="Nat. Biotechnol.">
        <title>A standardized bacterial taxonomy based on genome phylogeny substantially revises the tree of life.</title>
        <authorList>
            <person name="Parks D.H."/>
            <person name="Chuvochina M."/>
            <person name="Waite D.W."/>
            <person name="Rinke C."/>
            <person name="Skarshewski A."/>
            <person name="Chaumeil P.A."/>
            <person name="Hugenholtz P."/>
        </authorList>
    </citation>
    <scope>NUCLEOTIDE SEQUENCE [LARGE SCALE GENOMIC DNA]</scope>
    <source>
        <strain evidence="2">UBA10707</strain>
    </source>
</reference>
<name>A0A356LDN5_9BURK</name>
<protein>
    <submittedName>
        <fullName evidence="2">DUF4180 domain-containing protein</fullName>
    </submittedName>
</protein>
<proteinExistence type="predicted"/>
<dbReference type="EMBL" id="DOEK01000016">
    <property type="protein sequence ID" value="HBP29103.1"/>
    <property type="molecule type" value="Genomic_DNA"/>
</dbReference>
<evidence type="ECO:0000313" key="2">
    <source>
        <dbReference type="EMBL" id="HBP29103.1"/>
    </source>
</evidence>
<feature type="domain" description="DUF4180" evidence="1">
    <location>
        <begin position="10"/>
        <end position="117"/>
    </location>
</feature>
<dbReference type="Proteomes" id="UP000264036">
    <property type="component" value="Unassembled WGS sequence"/>
</dbReference>
<evidence type="ECO:0000259" key="1">
    <source>
        <dbReference type="Pfam" id="PF13788"/>
    </source>
</evidence>
<evidence type="ECO:0000313" key="3">
    <source>
        <dbReference type="Proteomes" id="UP000264036"/>
    </source>
</evidence>
<dbReference type="InterPro" id="IPR025438">
    <property type="entry name" value="DUF4180"/>
</dbReference>
<comment type="caution">
    <text evidence="2">The sequence shown here is derived from an EMBL/GenBank/DDBJ whole genome shotgun (WGS) entry which is preliminary data.</text>
</comment>
<gene>
    <name evidence="2" type="ORF">DD666_06785</name>
</gene>